<dbReference type="Proteomes" id="UP001445076">
    <property type="component" value="Unassembled WGS sequence"/>
</dbReference>
<dbReference type="GO" id="GO:0006744">
    <property type="term" value="P:ubiquinone biosynthetic process"/>
    <property type="evidence" value="ECO:0007669"/>
    <property type="project" value="TreeGrafter"/>
</dbReference>
<protein>
    <recommendedName>
        <fullName evidence="1">ABC1 atypical kinase-like domain-containing protein</fullName>
    </recommendedName>
</protein>
<dbReference type="PANTHER" id="PTHR43851:SF3">
    <property type="entry name" value="COENZYME Q8"/>
    <property type="match status" value="1"/>
</dbReference>
<evidence type="ECO:0000313" key="2">
    <source>
        <dbReference type="EMBL" id="KAK8729819.1"/>
    </source>
</evidence>
<evidence type="ECO:0000313" key="3">
    <source>
        <dbReference type="Proteomes" id="UP001445076"/>
    </source>
</evidence>
<reference evidence="2" key="2">
    <citation type="submission" date="2024-01" db="EMBL/GenBank/DDBJ databases">
        <authorList>
            <person name="He J."/>
            <person name="Wang M."/>
            <person name="Zheng J."/>
            <person name="Liu Z."/>
        </authorList>
    </citation>
    <scope>NUCLEOTIDE SEQUENCE</scope>
    <source>
        <strain evidence="2">ZL_2023a</strain>
        <tissue evidence="2">Muscle</tissue>
    </source>
</reference>
<dbReference type="InterPro" id="IPR051409">
    <property type="entry name" value="Atypical_kinase_ADCK"/>
</dbReference>
<accession>A0AAW0WPH9</accession>
<proteinExistence type="predicted"/>
<gene>
    <name evidence="2" type="ORF">OTU49_008341</name>
</gene>
<dbReference type="AlphaFoldDB" id="A0AAW0WPH9"/>
<dbReference type="Pfam" id="PF03109">
    <property type="entry name" value="ABC1"/>
    <property type="match status" value="1"/>
</dbReference>
<sequence length="196" mass="22662">MDQETRNFICENILGLCLLELFRFGFMQTDPNWSNFFYNAETEQVALLDFGACRDYSKDFVDKYIHLIHGAAIKDHEKVLHYSQELGFLTGCEAKVMEEAHVDAIMILGEAFQEDKPFHFGNQDTTYRIQHLVPVMLSHRMCAPPEESYSLHRKMSGVFLLCAKLNGIVKCYSMFQEVFSSYKFGGTWEDFHAGKL</sequence>
<feature type="domain" description="ABC1 atypical kinase-like" evidence="1">
    <location>
        <begin position="3"/>
        <end position="82"/>
    </location>
</feature>
<reference evidence="2 3" key="1">
    <citation type="journal article" date="2024" name="BMC Genomics">
        <title>Genome assembly of redclaw crayfish (Cherax quadricarinatus) provides insights into its immune adaptation and hypoxia tolerance.</title>
        <authorList>
            <person name="Liu Z."/>
            <person name="Zheng J."/>
            <person name="Li H."/>
            <person name="Fang K."/>
            <person name="Wang S."/>
            <person name="He J."/>
            <person name="Zhou D."/>
            <person name="Weng S."/>
            <person name="Chi M."/>
            <person name="Gu Z."/>
            <person name="He J."/>
            <person name="Li F."/>
            <person name="Wang M."/>
        </authorList>
    </citation>
    <scope>NUCLEOTIDE SEQUENCE [LARGE SCALE GENOMIC DNA]</scope>
    <source>
        <strain evidence="2">ZL_2023a</strain>
    </source>
</reference>
<organism evidence="2 3">
    <name type="scientific">Cherax quadricarinatus</name>
    <name type="common">Australian red claw crayfish</name>
    <dbReference type="NCBI Taxonomy" id="27406"/>
    <lineage>
        <taxon>Eukaryota</taxon>
        <taxon>Metazoa</taxon>
        <taxon>Ecdysozoa</taxon>
        <taxon>Arthropoda</taxon>
        <taxon>Crustacea</taxon>
        <taxon>Multicrustacea</taxon>
        <taxon>Malacostraca</taxon>
        <taxon>Eumalacostraca</taxon>
        <taxon>Eucarida</taxon>
        <taxon>Decapoda</taxon>
        <taxon>Pleocyemata</taxon>
        <taxon>Astacidea</taxon>
        <taxon>Parastacoidea</taxon>
        <taxon>Parastacidae</taxon>
        <taxon>Cherax</taxon>
    </lineage>
</organism>
<comment type="caution">
    <text evidence="2">The sequence shown here is derived from an EMBL/GenBank/DDBJ whole genome shotgun (WGS) entry which is preliminary data.</text>
</comment>
<evidence type="ECO:0000259" key="1">
    <source>
        <dbReference type="Pfam" id="PF03109"/>
    </source>
</evidence>
<keyword evidence="3" id="KW-1185">Reference proteome</keyword>
<dbReference type="EMBL" id="JARKIK010000066">
    <property type="protein sequence ID" value="KAK8729819.1"/>
    <property type="molecule type" value="Genomic_DNA"/>
</dbReference>
<dbReference type="InterPro" id="IPR004147">
    <property type="entry name" value="ABC1_dom"/>
</dbReference>
<dbReference type="PANTHER" id="PTHR43851">
    <property type="match status" value="1"/>
</dbReference>
<name>A0AAW0WPH9_CHEQU</name>
<dbReference type="EMBL" id="JARKIK010000066">
    <property type="protein sequence ID" value="KAK8729818.1"/>
    <property type="molecule type" value="Genomic_DNA"/>
</dbReference>